<keyword evidence="2" id="KW-0732">Signal</keyword>
<dbReference type="SUPFAM" id="SSF74650">
    <property type="entry name" value="Galactose mutarotase-like"/>
    <property type="match status" value="1"/>
</dbReference>
<dbReference type="InterPro" id="IPR014438">
    <property type="entry name" value="Glucan_biosyn_MdoG/MdoD"/>
</dbReference>
<evidence type="ECO:0000259" key="3">
    <source>
        <dbReference type="Pfam" id="PF04349"/>
    </source>
</evidence>
<dbReference type="PIRSF" id="PIRSF006281">
    <property type="entry name" value="MdoG"/>
    <property type="match status" value="1"/>
</dbReference>
<dbReference type="GO" id="GO:0030288">
    <property type="term" value="C:outer membrane-bounded periplasmic space"/>
    <property type="evidence" value="ECO:0007669"/>
    <property type="project" value="TreeGrafter"/>
</dbReference>
<feature type="domain" description="Glucan biosynthesis periplasmic MdoG C-terminal" evidence="3">
    <location>
        <begin position="28"/>
        <end position="496"/>
    </location>
</feature>
<dbReference type="InterPro" id="IPR007444">
    <property type="entry name" value="Glucan_biosyn_MdoG_C"/>
</dbReference>
<dbReference type="Proteomes" id="UP001155241">
    <property type="component" value="Unassembled WGS sequence"/>
</dbReference>
<comment type="caution">
    <text evidence="4">The sequence shown here is derived from an EMBL/GenBank/DDBJ whole genome shotgun (WGS) entry which is preliminary data.</text>
</comment>
<dbReference type="InterPro" id="IPR011013">
    <property type="entry name" value="Gal_mutarotase_sf_dom"/>
</dbReference>
<dbReference type="GO" id="GO:0003824">
    <property type="term" value="F:catalytic activity"/>
    <property type="evidence" value="ECO:0007669"/>
    <property type="project" value="InterPro"/>
</dbReference>
<dbReference type="RefSeq" id="WP_252851578.1">
    <property type="nucleotide sequence ID" value="NZ_JAMXLR010000024.1"/>
</dbReference>
<feature type="chain" id="PRO_5040951434" evidence="2">
    <location>
        <begin position="26"/>
        <end position="508"/>
    </location>
</feature>
<dbReference type="Gene3D" id="2.70.98.10">
    <property type="match status" value="1"/>
</dbReference>
<comment type="subcellular location">
    <subcellularLocation>
        <location evidence="1">Periplasm</location>
    </subcellularLocation>
</comment>
<protein>
    <submittedName>
        <fullName evidence="4">Glucan biosynthesis protein</fullName>
    </submittedName>
</protein>
<dbReference type="Pfam" id="PF04349">
    <property type="entry name" value="MdoG"/>
    <property type="match status" value="1"/>
</dbReference>
<dbReference type="GO" id="GO:0030246">
    <property type="term" value="F:carbohydrate binding"/>
    <property type="evidence" value="ECO:0007669"/>
    <property type="project" value="InterPro"/>
</dbReference>
<dbReference type="InterPro" id="IPR014718">
    <property type="entry name" value="GH-type_carb-bd"/>
</dbReference>
<evidence type="ECO:0000313" key="4">
    <source>
        <dbReference type="EMBL" id="MCO6043472.1"/>
    </source>
</evidence>
<keyword evidence="5" id="KW-1185">Reference proteome</keyword>
<name>A0A9X2F6Z5_9BACT</name>
<reference evidence="4" key="1">
    <citation type="submission" date="2022-06" db="EMBL/GenBank/DDBJ databases">
        <title>Aeoliella straminimaris, a novel planctomycete from sediments.</title>
        <authorList>
            <person name="Vitorino I.R."/>
            <person name="Lage O.M."/>
        </authorList>
    </citation>
    <scope>NUCLEOTIDE SEQUENCE</scope>
    <source>
        <strain evidence="4">ICT_H6.2</strain>
    </source>
</reference>
<organism evidence="4 5">
    <name type="scientific">Aeoliella straminimaris</name>
    <dbReference type="NCBI Taxonomy" id="2954799"/>
    <lineage>
        <taxon>Bacteria</taxon>
        <taxon>Pseudomonadati</taxon>
        <taxon>Planctomycetota</taxon>
        <taxon>Planctomycetia</taxon>
        <taxon>Pirellulales</taxon>
        <taxon>Lacipirellulaceae</taxon>
        <taxon>Aeoliella</taxon>
    </lineage>
</organism>
<gene>
    <name evidence="4" type="ORF">NG895_06095</name>
</gene>
<feature type="signal peptide" evidence="2">
    <location>
        <begin position="1"/>
        <end position="25"/>
    </location>
</feature>
<evidence type="ECO:0000256" key="1">
    <source>
        <dbReference type="ARBA" id="ARBA00004418"/>
    </source>
</evidence>
<accession>A0A9X2F6Z5</accession>
<dbReference type="GO" id="GO:0051274">
    <property type="term" value="P:beta-glucan biosynthetic process"/>
    <property type="evidence" value="ECO:0007669"/>
    <property type="project" value="TreeGrafter"/>
</dbReference>
<evidence type="ECO:0000256" key="2">
    <source>
        <dbReference type="SAM" id="SignalP"/>
    </source>
</evidence>
<dbReference type="EMBL" id="JAMXLR010000024">
    <property type="protein sequence ID" value="MCO6043472.1"/>
    <property type="molecule type" value="Genomic_DNA"/>
</dbReference>
<evidence type="ECO:0000313" key="5">
    <source>
        <dbReference type="Proteomes" id="UP001155241"/>
    </source>
</evidence>
<proteinExistence type="predicted"/>
<sequence length="508" mass="57111">MASSPFNLILCALIAATSACCVASASDFSLADVEKIAERMAKEPHTPPTKVGGPFLDLNYDTYRLIAQRHENALWRDLGLETWVEFFPAGFLFEYPVKVHVVEGDQVTEVEYGDRWFQFRGEAERLADAPGGGFAGLRLMSQLPGNEHKTEYLAFLGASYFRGIGSGQWYGSSARGLAVDIGLGKPEEFPRFLEFWIERPDTSKSDCPQRMWALLESPGVVGAYEFCIRPGEETKVGVTARIWQRHGIQKLALAPLTSMFMWNPATKPANDPRPSVHDADGLLIHRDDDEWVWRDLKRPVKPQVEAWQVQQLHGFGLMQRDRDPDNYQDNEAHYHLRPSVWVETGARDAWGPGTVELLELPAEHEGVDNIGAYYVIDQTKVDLSQSIEINYELSFGTSLPWGHQVAPVIDSQIRQANGTVSVEFQIPENLSGDDIVLSPVAKCSHGRITSIDYTPSGKSTVEVSIRYQADEAREARIEVWLEKQQKKVSEVFSHRWSPAVENLRLVNQ</sequence>
<dbReference type="PANTHER" id="PTHR30504:SF2">
    <property type="entry name" value="GLUCANS BIOSYNTHESIS PROTEIN G"/>
    <property type="match status" value="1"/>
</dbReference>
<dbReference type="AlphaFoldDB" id="A0A9X2F6Z5"/>
<dbReference type="PANTHER" id="PTHR30504">
    <property type="entry name" value="GLUCANS BIOSYNTHESIS PROTEIN"/>
    <property type="match status" value="1"/>
</dbReference>